<keyword evidence="1" id="KW-1133">Transmembrane helix</keyword>
<organism evidence="3">
    <name type="scientific">Leptocylindrus danicus</name>
    <dbReference type="NCBI Taxonomy" id="163516"/>
    <lineage>
        <taxon>Eukaryota</taxon>
        <taxon>Sar</taxon>
        <taxon>Stramenopiles</taxon>
        <taxon>Ochrophyta</taxon>
        <taxon>Bacillariophyta</taxon>
        <taxon>Coscinodiscophyceae</taxon>
        <taxon>Chaetocerotophycidae</taxon>
        <taxon>Leptocylindrales</taxon>
        <taxon>Leptocylindraceae</taxon>
        <taxon>Leptocylindrus</taxon>
    </lineage>
</organism>
<feature type="chain" id="PRO_5031376077" description="TFIIB-type domain-containing protein" evidence="2">
    <location>
        <begin position="24"/>
        <end position="248"/>
    </location>
</feature>
<keyword evidence="1" id="KW-0472">Membrane</keyword>
<keyword evidence="1" id="KW-0812">Transmembrane</keyword>
<evidence type="ECO:0000313" key="3">
    <source>
        <dbReference type="EMBL" id="CAD9562907.1"/>
    </source>
</evidence>
<feature type="transmembrane region" description="Helical" evidence="1">
    <location>
        <begin position="90"/>
        <end position="112"/>
    </location>
</feature>
<feature type="signal peptide" evidence="2">
    <location>
        <begin position="1"/>
        <end position="23"/>
    </location>
</feature>
<keyword evidence="2" id="KW-0732">Signal</keyword>
<dbReference type="EMBL" id="HBGY01006079">
    <property type="protein sequence ID" value="CAD9562907.1"/>
    <property type="molecule type" value="Transcribed_RNA"/>
</dbReference>
<evidence type="ECO:0008006" key="4">
    <source>
        <dbReference type="Google" id="ProtNLM"/>
    </source>
</evidence>
<dbReference type="AlphaFoldDB" id="A0A7S2K0K7"/>
<sequence>MTIVSMSKMILLLALTMPYATTAFQTTSSSSGQAVRSNKISFLDTSFRTGRNSQHHFLNKSKQNNKISTSTSLNMSFNLPPKKSSPLDDILPGIVTAIGLGVFFASPLGGIFFAITNSLFVLALLTPVVLIVGFQLWKTFNAVDATCPSCGSPVTALKNGEPTMCFGCGSVLRTNREGNGVELCNAGPSFEEEVPGFFGADTSEIFEDFFGGQRGVVAESVKTEKRQEERVKKVKRESTVIDIDVIQD</sequence>
<evidence type="ECO:0000256" key="1">
    <source>
        <dbReference type="SAM" id="Phobius"/>
    </source>
</evidence>
<proteinExistence type="predicted"/>
<evidence type="ECO:0000256" key="2">
    <source>
        <dbReference type="SAM" id="SignalP"/>
    </source>
</evidence>
<feature type="transmembrane region" description="Helical" evidence="1">
    <location>
        <begin position="119"/>
        <end position="137"/>
    </location>
</feature>
<name>A0A7S2K0K7_9STRA</name>
<accession>A0A7S2K0K7</accession>
<protein>
    <recommendedName>
        <fullName evidence="4">TFIIB-type domain-containing protein</fullName>
    </recommendedName>
</protein>
<reference evidence="3" key="1">
    <citation type="submission" date="2021-01" db="EMBL/GenBank/DDBJ databases">
        <authorList>
            <person name="Corre E."/>
            <person name="Pelletier E."/>
            <person name="Niang G."/>
            <person name="Scheremetjew M."/>
            <person name="Finn R."/>
            <person name="Kale V."/>
            <person name="Holt S."/>
            <person name="Cochrane G."/>
            <person name="Meng A."/>
            <person name="Brown T."/>
            <person name="Cohen L."/>
        </authorList>
    </citation>
    <scope>NUCLEOTIDE SEQUENCE</scope>
    <source>
        <strain evidence="3">B650</strain>
    </source>
</reference>
<gene>
    <name evidence="3" type="ORF">LDAN0321_LOCUS3742</name>
</gene>